<organism evidence="1 2">
    <name type="scientific">Poseidonocella pacifica</name>
    <dbReference type="NCBI Taxonomy" id="871651"/>
    <lineage>
        <taxon>Bacteria</taxon>
        <taxon>Pseudomonadati</taxon>
        <taxon>Pseudomonadota</taxon>
        <taxon>Alphaproteobacteria</taxon>
        <taxon>Rhodobacterales</taxon>
        <taxon>Roseobacteraceae</taxon>
        <taxon>Poseidonocella</taxon>
    </lineage>
</organism>
<protein>
    <submittedName>
        <fullName evidence="1">Uncharacterized protein</fullName>
    </submittedName>
</protein>
<gene>
    <name evidence="1" type="ORF">SAMN05421688_2842</name>
</gene>
<dbReference type="STRING" id="871651.SAMN05421688_2842"/>
<evidence type="ECO:0000313" key="2">
    <source>
        <dbReference type="Proteomes" id="UP000198796"/>
    </source>
</evidence>
<name>A0A1I0Y5M8_9RHOB</name>
<dbReference type="EMBL" id="FOJU01000004">
    <property type="protein sequence ID" value="SFB08581.1"/>
    <property type="molecule type" value="Genomic_DNA"/>
</dbReference>
<evidence type="ECO:0000313" key="1">
    <source>
        <dbReference type="EMBL" id="SFB08581.1"/>
    </source>
</evidence>
<dbReference type="AlphaFoldDB" id="A0A1I0Y5M8"/>
<keyword evidence="2" id="KW-1185">Reference proteome</keyword>
<reference evidence="1 2" key="1">
    <citation type="submission" date="2016-10" db="EMBL/GenBank/DDBJ databases">
        <authorList>
            <person name="de Groot N.N."/>
        </authorList>
    </citation>
    <scope>NUCLEOTIDE SEQUENCE [LARGE SCALE GENOMIC DNA]</scope>
    <source>
        <strain evidence="1 2">DSM 29316</strain>
    </source>
</reference>
<dbReference type="Proteomes" id="UP000198796">
    <property type="component" value="Unassembled WGS sequence"/>
</dbReference>
<sequence>MAVDIANPLGAEGALRHTRFTGLPSSIALWRARGLQGFCKLGLGDGVSCLAKTVCNLFRLGPIRSLAAHRCFAIFLRGAQTCRKRGHWYADLLGKSAEIRFGRALLLGACTPSEREGRDESRSENRILFHL</sequence>
<proteinExistence type="predicted"/>
<accession>A0A1I0Y5M8</accession>